<evidence type="ECO:0000313" key="2">
    <source>
        <dbReference type="Proteomes" id="UP000485058"/>
    </source>
</evidence>
<dbReference type="Proteomes" id="UP000485058">
    <property type="component" value="Unassembled WGS sequence"/>
</dbReference>
<dbReference type="EMBL" id="BLLF01001871">
    <property type="protein sequence ID" value="GFH21640.1"/>
    <property type="molecule type" value="Genomic_DNA"/>
</dbReference>
<comment type="caution">
    <text evidence="1">The sequence shown here is derived from an EMBL/GenBank/DDBJ whole genome shotgun (WGS) entry which is preliminary data.</text>
</comment>
<feature type="non-terminal residue" evidence="1">
    <location>
        <position position="54"/>
    </location>
</feature>
<proteinExistence type="predicted"/>
<protein>
    <submittedName>
        <fullName evidence="1">tRNA pseudouridine synthase</fullName>
    </submittedName>
</protein>
<accession>A0A699ZKS8</accession>
<organism evidence="1 2">
    <name type="scientific">Haematococcus lacustris</name>
    <name type="common">Green alga</name>
    <name type="synonym">Haematococcus pluvialis</name>
    <dbReference type="NCBI Taxonomy" id="44745"/>
    <lineage>
        <taxon>Eukaryota</taxon>
        <taxon>Viridiplantae</taxon>
        <taxon>Chlorophyta</taxon>
        <taxon>core chlorophytes</taxon>
        <taxon>Chlorophyceae</taxon>
        <taxon>CS clade</taxon>
        <taxon>Chlamydomonadales</taxon>
        <taxon>Haematococcaceae</taxon>
        <taxon>Haematococcus</taxon>
    </lineage>
</organism>
<reference evidence="1 2" key="1">
    <citation type="submission" date="2020-02" db="EMBL/GenBank/DDBJ databases">
        <title>Draft genome sequence of Haematococcus lacustris strain NIES-144.</title>
        <authorList>
            <person name="Morimoto D."/>
            <person name="Nakagawa S."/>
            <person name="Yoshida T."/>
            <person name="Sawayama S."/>
        </authorList>
    </citation>
    <scope>NUCLEOTIDE SEQUENCE [LARGE SCALE GENOMIC DNA]</scope>
    <source>
        <strain evidence="1 2">NIES-144</strain>
    </source>
</reference>
<evidence type="ECO:0000313" key="1">
    <source>
        <dbReference type="EMBL" id="GFH21640.1"/>
    </source>
</evidence>
<dbReference type="AlphaFoldDB" id="A0A699ZKS8"/>
<gene>
    <name evidence="1" type="ORF">HaLaN_18989</name>
</gene>
<keyword evidence="2" id="KW-1185">Reference proteome</keyword>
<sequence length="54" mass="5893">MAPEEPLILYACAYKELHFHRSARTLAANSSLLQSLVGKHLVAAAMASSILQRI</sequence>
<name>A0A699ZKS8_HAELA</name>
<feature type="non-terminal residue" evidence="1">
    <location>
        <position position="1"/>
    </location>
</feature>